<feature type="domain" description="Response regulatory" evidence="3">
    <location>
        <begin position="28"/>
        <end position="143"/>
    </location>
</feature>
<sequence>MKNNVNGNGNGGRATAPGNVESQKKKLTALVVDNDNFIRMLHKVLLNNLNVESQVVENGKEAVDLCLSGAVFDLILICMKMPVMDGPDATRALRTMGVRSMIVGVTAYSKRSEKQEFMDAGLDDYHEKPLTAVKLISLLRDLRWKPIKHQRENYVMLD</sequence>
<comment type="caution">
    <text evidence="1">Lacks conserved residue(s) required for the propagation of feature annotation.</text>
</comment>
<comment type="caution">
    <text evidence="4">The sequence shown here is derived from an EMBL/GenBank/DDBJ whole genome shotgun (WGS) entry which is preliminary data.</text>
</comment>
<dbReference type="SMART" id="SM00448">
    <property type="entry name" value="REC"/>
    <property type="match status" value="1"/>
</dbReference>
<dbReference type="PANTHER" id="PTHR43228">
    <property type="entry name" value="TWO-COMPONENT RESPONSE REGULATOR"/>
    <property type="match status" value="1"/>
</dbReference>
<evidence type="ECO:0000256" key="2">
    <source>
        <dbReference type="SAM" id="MobiDB-lite"/>
    </source>
</evidence>
<keyword evidence="5" id="KW-1185">Reference proteome</keyword>
<feature type="region of interest" description="Disordered" evidence="2">
    <location>
        <begin position="1"/>
        <end position="21"/>
    </location>
</feature>
<dbReference type="PANTHER" id="PTHR43228:SF1">
    <property type="entry name" value="TWO-COMPONENT RESPONSE REGULATOR ARR22"/>
    <property type="match status" value="1"/>
</dbReference>
<dbReference type="Proteomes" id="UP000655225">
    <property type="component" value="Unassembled WGS sequence"/>
</dbReference>
<dbReference type="OrthoDB" id="21225at2759"/>
<dbReference type="AlphaFoldDB" id="A0A834Z7R2"/>
<accession>A0A834Z7R2</accession>
<proteinExistence type="predicted"/>
<dbReference type="Gene3D" id="3.40.50.2300">
    <property type="match status" value="1"/>
</dbReference>
<dbReference type="GO" id="GO:0000160">
    <property type="term" value="P:phosphorelay signal transduction system"/>
    <property type="evidence" value="ECO:0007669"/>
    <property type="project" value="InterPro"/>
</dbReference>
<reference evidence="4 5" key="1">
    <citation type="submission" date="2020-04" db="EMBL/GenBank/DDBJ databases">
        <title>Plant Genome Project.</title>
        <authorList>
            <person name="Zhang R.-G."/>
        </authorList>
    </citation>
    <scope>NUCLEOTIDE SEQUENCE [LARGE SCALE GENOMIC DNA]</scope>
    <source>
        <strain evidence="4">YNK0</strain>
        <tissue evidence="4">Leaf</tissue>
    </source>
</reference>
<evidence type="ECO:0000313" key="5">
    <source>
        <dbReference type="Proteomes" id="UP000655225"/>
    </source>
</evidence>
<dbReference type="SUPFAM" id="SSF52172">
    <property type="entry name" value="CheY-like"/>
    <property type="match status" value="1"/>
</dbReference>
<organism evidence="4 5">
    <name type="scientific">Tetracentron sinense</name>
    <name type="common">Spur-leaf</name>
    <dbReference type="NCBI Taxonomy" id="13715"/>
    <lineage>
        <taxon>Eukaryota</taxon>
        <taxon>Viridiplantae</taxon>
        <taxon>Streptophyta</taxon>
        <taxon>Embryophyta</taxon>
        <taxon>Tracheophyta</taxon>
        <taxon>Spermatophyta</taxon>
        <taxon>Magnoliopsida</taxon>
        <taxon>Trochodendrales</taxon>
        <taxon>Trochodendraceae</taxon>
        <taxon>Tetracentron</taxon>
    </lineage>
</organism>
<dbReference type="OMA" id="MSSTMPI"/>
<dbReference type="InterPro" id="IPR011006">
    <property type="entry name" value="CheY-like_superfamily"/>
</dbReference>
<name>A0A834Z7R2_TETSI</name>
<dbReference type="InterPro" id="IPR001789">
    <property type="entry name" value="Sig_transdc_resp-reg_receiver"/>
</dbReference>
<evidence type="ECO:0000256" key="1">
    <source>
        <dbReference type="PROSITE-ProRule" id="PRU00169"/>
    </source>
</evidence>
<protein>
    <recommendedName>
        <fullName evidence="3">Response regulatory domain-containing protein</fullName>
    </recommendedName>
</protein>
<evidence type="ECO:0000313" key="4">
    <source>
        <dbReference type="EMBL" id="KAF8402020.1"/>
    </source>
</evidence>
<dbReference type="PROSITE" id="PS50110">
    <property type="entry name" value="RESPONSE_REGULATORY"/>
    <property type="match status" value="1"/>
</dbReference>
<dbReference type="CDD" id="cd17546">
    <property type="entry name" value="REC_hyHK_CKI1_RcsC-like"/>
    <property type="match status" value="1"/>
</dbReference>
<evidence type="ECO:0000259" key="3">
    <source>
        <dbReference type="PROSITE" id="PS50110"/>
    </source>
</evidence>
<dbReference type="InterPro" id="IPR052048">
    <property type="entry name" value="ST_Response_Regulator"/>
</dbReference>
<gene>
    <name evidence="4" type="ORF">HHK36_012971</name>
</gene>
<dbReference type="EMBL" id="JABCRI010000008">
    <property type="protein sequence ID" value="KAF8402020.1"/>
    <property type="molecule type" value="Genomic_DNA"/>
</dbReference>
<dbReference type="Pfam" id="PF00072">
    <property type="entry name" value="Response_reg"/>
    <property type="match status" value="1"/>
</dbReference>